<keyword evidence="1" id="KW-1133">Transmembrane helix</keyword>
<organism evidence="2">
    <name type="scientific">hydrothermal vent metagenome</name>
    <dbReference type="NCBI Taxonomy" id="652676"/>
    <lineage>
        <taxon>unclassified sequences</taxon>
        <taxon>metagenomes</taxon>
        <taxon>ecological metagenomes</taxon>
    </lineage>
</organism>
<keyword evidence="1" id="KW-0812">Transmembrane</keyword>
<feature type="transmembrane region" description="Helical" evidence="1">
    <location>
        <begin position="12"/>
        <end position="31"/>
    </location>
</feature>
<keyword evidence="1" id="KW-0472">Membrane</keyword>
<dbReference type="EMBL" id="UOER01000479">
    <property type="protein sequence ID" value="VAW25667.1"/>
    <property type="molecule type" value="Genomic_DNA"/>
</dbReference>
<evidence type="ECO:0000313" key="2">
    <source>
        <dbReference type="EMBL" id="VAW25667.1"/>
    </source>
</evidence>
<name>A0A3B0UJX5_9ZZZZ</name>
<evidence type="ECO:0000256" key="1">
    <source>
        <dbReference type="SAM" id="Phobius"/>
    </source>
</evidence>
<feature type="non-terminal residue" evidence="2">
    <location>
        <position position="37"/>
    </location>
</feature>
<reference evidence="2" key="1">
    <citation type="submission" date="2018-06" db="EMBL/GenBank/DDBJ databases">
        <authorList>
            <person name="Zhirakovskaya E."/>
        </authorList>
    </citation>
    <scope>NUCLEOTIDE SEQUENCE</scope>
</reference>
<protein>
    <submittedName>
        <fullName evidence="2">Uncharacterized protein</fullName>
    </submittedName>
</protein>
<proteinExistence type="predicted"/>
<sequence length="37" mass="4243">MKGKGNRKTSLWIGSLIILLIISAPYLLYFHKNINPE</sequence>
<accession>A0A3B0UJX5</accession>
<gene>
    <name evidence="2" type="ORF">MNBD_BACTEROID04-1588</name>
</gene>
<dbReference type="AlphaFoldDB" id="A0A3B0UJX5"/>